<feature type="transmembrane region" description="Helical" evidence="2">
    <location>
        <begin position="107"/>
        <end position="133"/>
    </location>
</feature>
<keyword evidence="2" id="KW-0472">Membrane</keyword>
<dbReference type="EMBL" id="KV419428">
    <property type="protein sequence ID" value="KZS89307.1"/>
    <property type="molecule type" value="Genomic_DNA"/>
</dbReference>
<reference evidence="3 4" key="1">
    <citation type="journal article" date="2016" name="Mol. Biol. Evol.">
        <title>Comparative Genomics of Early-Diverging Mushroom-Forming Fungi Provides Insights into the Origins of Lignocellulose Decay Capabilities.</title>
        <authorList>
            <person name="Nagy L.G."/>
            <person name="Riley R."/>
            <person name="Tritt A."/>
            <person name="Adam C."/>
            <person name="Daum C."/>
            <person name="Floudas D."/>
            <person name="Sun H."/>
            <person name="Yadav J.S."/>
            <person name="Pangilinan J."/>
            <person name="Larsson K.H."/>
            <person name="Matsuura K."/>
            <person name="Barry K."/>
            <person name="Labutti K."/>
            <person name="Kuo R."/>
            <person name="Ohm R.A."/>
            <person name="Bhattacharya S.S."/>
            <person name="Shirouzu T."/>
            <person name="Yoshinaga Y."/>
            <person name="Martin F.M."/>
            <person name="Grigoriev I.V."/>
            <person name="Hibbett D.S."/>
        </authorList>
    </citation>
    <scope>NUCLEOTIDE SEQUENCE [LARGE SCALE GENOMIC DNA]</scope>
    <source>
        <strain evidence="3 4">HHB9708</strain>
    </source>
</reference>
<protein>
    <submittedName>
        <fullName evidence="3">Uncharacterized protein</fullName>
    </submittedName>
</protein>
<proteinExistence type="predicted"/>
<dbReference type="OrthoDB" id="5327148at2759"/>
<dbReference type="STRING" id="1314777.A0A164Q400"/>
<name>A0A164Q400_9AGAM</name>
<evidence type="ECO:0000256" key="2">
    <source>
        <dbReference type="SAM" id="Phobius"/>
    </source>
</evidence>
<feature type="transmembrane region" description="Helical" evidence="2">
    <location>
        <begin position="74"/>
        <end position="95"/>
    </location>
</feature>
<evidence type="ECO:0000313" key="3">
    <source>
        <dbReference type="EMBL" id="KZS89307.1"/>
    </source>
</evidence>
<gene>
    <name evidence="3" type="ORF">SISNIDRAFT_489277</name>
</gene>
<dbReference type="Proteomes" id="UP000076722">
    <property type="component" value="Unassembled WGS sequence"/>
</dbReference>
<accession>A0A164Q400</accession>
<evidence type="ECO:0000313" key="4">
    <source>
        <dbReference type="Proteomes" id="UP000076722"/>
    </source>
</evidence>
<sequence length="312" mass="33694">MVSAHGYLFLSLNAIRVISIVSLILVFASNIMVMVFDIQAVNRFAANPIPNGNMSIPQSFDYIPGSTVPNQSAGVFWAVLNRLLILFECLFLALAELDWPIQFFDAYFPVLGSGFGVGSMGIFQCLIGAAVLSHHIGRFALVSAFLLFSIGCVNCLAGLIFRESIKEKRSLSFWNKSKTTPLPMHSTPPSMALPGHYPSGSFSSSQMAFDEKAGSNPWNGPAALAYGKNMMLQSKLQSHPGDIVPPAMAHLNAQPRVTVGADPAQSLRVPSTNPGPHPENDGPGSQQSRSAHVEDDDDEIDYEDDDRTATPP</sequence>
<dbReference type="AlphaFoldDB" id="A0A164Q400"/>
<keyword evidence="2" id="KW-1133">Transmembrane helix</keyword>
<feature type="transmembrane region" description="Helical" evidence="2">
    <location>
        <begin position="7"/>
        <end position="28"/>
    </location>
</feature>
<keyword evidence="4" id="KW-1185">Reference proteome</keyword>
<feature type="compositionally biased region" description="Acidic residues" evidence="1">
    <location>
        <begin position="294"/>
        <end position="306"/>
    </location>
</feature>
<organism evidence="3 4">
    <name type="scientific">Sistotremastrum niveocremeum HHB9708</name>
    <dbReference type="NCBI Taxonomy" id="1314777"/>
    <lineage>
        <taxon>Eukaryota</taxon>
        <taxon>Fungi</taxon>
        <taxon>Dikarya</taxon>
        <taxon>Basidiomycota</taxon>
        <taxon>Agaricomycotina</taxon>
        <taxon>Agaricomycetes</taxon>
        <taxon>Sistotremastrales</taxon>
        <taxon>Sistotremastraceae</taxon>
        <taxon>Sertulicium</taxon>
        <taxon>Sertulicium niveocremeum</taxon>
    </lineage>
</organism>
<keyword evidence="2" id="KW-0812">Transmembrane</keyword>
<feature type="transmembrane region" description="Helical" evidence="2">
    <location>
        <begin position="139"/>
        <end position="161"/>
    </location>
</feature>
<feature type="region of interest" description="Disordered" evidence="1">
    <location>
        <begin position="261"/>
        <end position="312"/>
    </location>
</feature>
<evidence type="ECO:0000256" key="1">
    <source>
        <dbReference type="SAM" id="MobiDB-lite"/>
    </source>
</evidence>